<gene>
    <name evidence="2" type="ORF">WDJ61_10405</name>
</gene>
<evidence type="ECO:0000313" key="2">
    <source>
        <dbReference type="EMBL" id="WXB91686.1"/>
    </source>
</evidence>
<sequence length="204" mass="23440">MVSIYTQMNGSNKAVILLHEIYGVNEHMIATANLLTGQGYDVYAPNLLHRDSFLETEQQAAYQYFIEQVGFENAVQQALELAHSLRDQYETIVIWGYSVGATTAWLCSEHDHVADAVIGYYGSRIREYLHISPKIPVYLLFSKEKSFHVNDLVDQLATKPMVNTQVCEAEHGFSNPNSIHYRQETDKQAFEESLRWINYVMKQQ</sequence>
<protein>
    <submittedName>
        <fullName evidence="2">Dienelactone hydrolase family protein</fullName>
    </submittedName>
</protein>
<organism evidence="2 3">
    <name type="scientific">Bacillus kandeliae</name>
    <dbReference type="NCBI Taxonomy" id="3129297"/>
    <lineage>
        <taxon>Bacteria</taxon>
        <taxon>Bacillati</taxon>
        <taxon>Bacillota</taxon>
        <taxon>Bacilli</taxon>
        <taxon>Bacillales</taxon>
        <taxon>Bacillaceae</taxon>
        <taxon>Bacillus</taxon>
    </lineage>
</organism>
<dbReference type="InterPro" id="IPR029058">
    <property type="entry name" value="AB_hydrolase_fold"/>
</dbReference>
<dbReference type="PANTHER" id="PTHR46623">
    <property type="entry name" value="CARBOXYMETHYLENEBUTENOLIDASE-RELATED"/>
    <property type="match status" value="1"/>
</dbReference>
<evidence type="ECO:0000259" key="1">
    <source>
        <dbReference type="Pfam" id="PF01738"/>
    </source>
</evidence>
<keyword evidence="2" id="KW-0378">Hydrolase</keyword>
<dbReference type="Pfam" id="PF01738">
    <property type="entry name" value="DLH"/>
    <property type="match status" value="1"/>
</dbReference>
<accession>A0ABZ2N272</accession>
<dbReference type="Gene3D" id="3.40.50.1820">
    <property type="entry name" value="alpha/beta hydrolase"/>
    <property type="match status" value="1"/>
</dbReference>
<dbReference type="InterPro" id="IPR051049">
    <property type="entry name" value="Dienelactone_hydrolase-like"/>
</dbReference>
<evidence type="ECO:0000313" key="3">
    <source>
        <dbReference type="Proteomes" id="UP001387364"/>
    </source>
</evidence>
<name>A0ABZ2N272_9BACI</name>
<dbReference type="EMBL" id="CP147404">
    <property type="protein sequence ID" value="WXB91686.1"/>
    <property type="molecule type" value="Genomic_DNA"/>
</dbReference>
<dbReference type="SUPFAM" id="SSF53474">
    <property type="entry name" value="alpha/beta-Hydrolases"/>
    <property type="match status" value="1"/>
</dbReference>
<dbReference type="Proteomes" id="UP001387364">
    <property type="component" value="Chromosome"/>
</dbReference>
<dbReference type="PANTHER" id="PTHR46623:SF6">
    <property type="entry name" value="ALPHA_BETA-HYDROLASES SUPERFAMILY PROTEIN"/>
    <property type="match status" value="1"/>
</dbReference>
<dbReference type="InterPro" id="IPR002925">
    <property type="entry name" value="Dienelactn_hydro"/>
</dbReference>
<dbReference type="RefSeq" id="WP_338749420.1">
    <property type="nucleotide sequence ID" value="NZ_CP147404.1"/>
</dbReference>
<dbReference type="GO" id="GO:0016787">
    <property type="term" value="F:hydrolase activity"/>
    <property type="evidence" value="ECO:0007669"/>
    <property type="project" value="UniProtKB-KW"/>
</dbReference>
<feature type="domain" description="Dienelactone hydrolase" evidence="1">
    <location>
        <begin position="9"/>
        <end position="198"/>
    </location>
</feature>
<reference evidence="2 3" key="1">
    <citation type="submission" date="2024-02" db="EMBL/GenBank/DDBJ databases">
        <title>Seven novel Bacillus-like species.</title>
        <authorList>
            <person name="Liu G."/>
        </authorList>
    </citation>
    <scope>NUCLEOTIDE SEQUENCE [LARGE SCALE GENOMIC DNA]</scope>
    <source>
        <strain evidence="2 3">FJAT-52991</strain>
    </source>
</reference>
<keyword evidence="3" id="KW-1185">Reference proteome</keyword>
<proteinExistence type="predicted"/>